<name>A0A1G9JAD7_9SPHI</name>
<proteinExistence type="predicted"/>
<gene>
    <name evidence="1" type="ORF">SAMN05421820_101203</name>
</gene>
<accession>A0A1G9JAD7</accession>
<reference evidence="2" key="1">
    <citation type="submission" date="2016-10" db="EMBL/GenBank/DDBJ databases">
        <authorList>
            <person name="Varghese N."/>
            <person name="Submissions S."/>
        </authorList>
    </citation>
    <scope>NUCLEOTIDE SEQUENCE [LARGE SCALE GENOMIC DNA]</scope>
    <source>
        <strain evidence="2">DSM 19110</strain>
    </source>
</reference>
<dbReference type="EMBL" id="FNGY01000001">
    <property type="protein sequence ID" value="SDL34510.1"/>
    <property type="molecule type" value="Genomic_DNA"/>
</dbReference>
<organism evidence="1 2">
    <name type="scientific">Pedobacter steynii</name>
    <dbReference type="NCBI Taxonomy" id="430522"/>
    <lineage>
        <taxon>Bacteria</taxon>
        <taxon>Pseudomonadati</taxon>
        <taxon>Bacteroidota</taxon>
        <taxon>Sphingobacteriia</taxon>
        <taxon>Sphingobacteriales</taxon>
        <taxon>Sphingobacteriaceae</taxon>
        <taxon>Pedobacter</taxon>
    </lineage>
</organism>
<keyword evidence="2" id="KW-1185">Reference proteome</keyword>
<evidence type="ECO:0000313" key="1">
    <source>
        <dbReference type="EMBL" id="SDL34510.1"/>
    </source>
</evidence>
<evidence type="ECO:0008006" key="3">
    <source>
        <dbReference type="Google" id="ProtNLM"/>
    </source>
</evidence>
<dbReference type="AlphaFoldDB" id="A0A1G9JAD7"/>
<dbReference type="Proteomes" id="UP000183200">
    <property type="component" value="Unassembled WGS sequence"/>
</dbReference>
<dbReference type="OrthoDB" id="736842at2"/>
<protein>
    <recommendedName>
        <fullName evidence="3">Lanthionine synthetase C-like protein</fullName>
    </recommendedName>
</protein>
<sequence length="350" mass="40699">MIKTAYLSDILRLEIDKQWSRSDSSEERCLIRFLLALIQETPFEMEDRRLLNSGRFYEKLSFSEQFVHALNILFVLDPLIEKRVFQSEYIIPEVNDFIFSRSTRLIAAHRYDFNNGATGLMFYLKSCGTEQVEEMKLNFVNGIRAYLEGKAYQVHSAPQNQLSHIADTLFGLYFNNEHYDQQREENLIQVIDLCFDALFSFWEDVNIEEYKYLFFGKHPENATLTDLLNWKEGDLQKSNIILAYSIFKNNKTLYRTGLLVGLHTLILPSLLKDDIDSYDFQHGALGLLYGYNALYDFTGDVKFLEASKAWQSKLEVNLYNAISLEGKFDIKAKIDLLTCYAFLLHKSSGS</sequence>
<evidence type="ECO:0000313" key="2">
    <source>
        <dbReference type="Proteomes" id="UP000183200"/>
    </source>
</evidence>
<dbReference type="RefSeq" id="WP_074604093.1">
    <property type="nucleotide sequence ID" value="NZ_FNGY01000001.1"/>
</dbReference>